<dbReference type="PANTHER" id="PTHR32305:SF15">
    <property type="entry name" value="PROTEIN RHSA-RELATED"/>
    <property type="match status" value="1"/>
</dbReference>
<dbReference type="InterPro" id="IPR006530">
    <property type="entry name" value="YD"/>
</dbReference>
<dbReference type="Proteomes" id="UP000218767">
    <property type="component" value="Unassembled WGS sequence"/>
</dbReference>
<evidence type="ECO:0000259" key="1">
    <source>
        <dbReference type="Pfam" id="PF20148"/>
    </source>
</evidence>
<sequence>MRMIIGFLLLLTSVTSVAQSEYYWVYIVGNSVVEEGPSPSEVCGKTKAHGQAGLESFYPDEDPVLGGYTIITNSPHDPPSNYTCVFSGSGLPWEPEVYFAPNIALRGAGCSGEYEGGVCTDKDKGPPGCDKCPKSKGNPINGLTGYKYQREDFFTSAGSFPLSITAHYNSTRFTTTLNVFDGEWSWNYTQYLSFNPFETEKYIMLFREDGVEVRFKETATAGEWVADANVIFQLEETFGLDANGMPTLTAYIVTTPTDLVEEYSDGGRLLKISNRDGLSQMLSYVDDTITVTDDFGNSISLIYDDNPFSVVVEKKLVAAIDTDGHEYKFQHSYRDFLEFVSFPDTTANVPGSNPFGEDNPFRQYHYESNLLDPLTGITDENGDRFATWNYAGGGFAVSSEHAGGVGRVDLNYTKIETGVLEVTDIGPLGKELKTTFIEILDERLITQIERAASATSPAATRTFTYDVNGYPASQSDWNGNLTNFVHDSRGLELSRTEGVGTAAERTLSTTWHPIFRKPTEVVEPGRTTSFAYDSLGHMLTRMETDTTAQSVPYTTTGRTRTTTFTYLPEGVNGEFQVATINGPRTDVNDMTTFTYTAEGYIASVSNPLGHTTQVTNYNSRGLPLSTIDSNNVVTNMSYHPRGWLLSTTVVDPSPSGNDATTVNEYDNVGQLTKVTLANGAFLSYEYDAAHRLVAISNNLGEKQEFTLDVADNLILENSRDSGGSITRTQARVYDDLSRMIQAIGGANQLTEMVYDDNGNNTAASLDPLGINQSTLQAFDALDRLATVTDAISNDSGFAYDARDNLISVTDQRGLTTNYVYDGLNNLIQQSSPDTGITVYTYDDAGNQLSQTDARGVATNNTYDALNRLTSVSYPTSSGENIAYIYDQLAAGFGVGRLTQLTDQTGATSYVYDYRGNQVESAVTIQSNNYATQYAYDLADNLVQTTYPSGRIVSHQLDSLGRTEAITTLQNSGAQLQNIASNVGYLPFGPMTELDYGNNLALSIDNDQDYRVTGITIDDIGASNPDILGLTYTQNAVDNITAIADSVDVNESQTFIYDLLNRLQGADGDYGDQSYSYDPVGNRLSLTTVEGGITTVETYTYDTSSNRLLSVDEDGVLRTLQYDTNGNIISDDRGAETGFTLEYNDQNRLIDAIPAGVQP</sequence>
<reference evidence="3" key="1">
    <citation type="submission" date="2017-08" db="EMBL/GenBank/DDBJ databases">
        <title>A dynamic microbial community with high functional redundancy inhabits the cold, oxic subseafloor aquifer.</title>
        <authorList>
            <person name="Tully B.J."/>
            <person name="Wheat C.G."/>
            <person name="Glazer B.T."/>
            <person name="Huber J.A."/>
        </authorList>
    </citation>
    <scope>NUCLEOTIDE SEQUENCE [LARGE SCALE GENOMIC DNA]</scope>
</reference>
<proteinExistence type="predicted"/>
<evidence type="ECO:0000313" key="3">
    <source>
        <dbReference type="Proteomes" id="UP000218767"/>
    </source>
</evidence>
<dbReference type="Gene3D" id="2.180.10.10">
    <property type="entry name" value="RHS repeat-associated core"/>
    <property type="match status" value="2"/>
</dbReference>
<gene>
    <name evidence="2" type="ORF">COB20_06795</name>
</gene>
<dbReference type="InterPro" id="IPR031325">
    <property type="entry name" value="RHS_repeat"/>
</dbReference>
<organism evidence="2 3">
    <name type="scientific">SAR86 cluster bacterium</name>
    <dbReference type="NCBI Taxonomy" id="2030880"/>
    <lineage>
        <taxon>Bacteria</taxon>
        <taxon>Pseudomonadati</taxon>
        <taxon>Pseudomonadota</taxon>
        <taxon>Gammaproteobacteria</taxon>
        <taxon>SAR86 cluster</taxon>
    </lineage>
</organism>
<accession>A0A2A4X6T4</accession>
<name>A0A2A4X6T4_9GAMM</name>
<dbReference type="InterPro" id="IPR050708">
    <property type="entry name" value="T6SS_VgrG/RHS"/>
</dbReference>
<feature type="domain" description="DUF6531" evidence="1">
    <location>
        <begin position="137"/>
        <end position="215"/>
    </location>
</feature>
<evidence type="ECO:0000313" key="2">
    <source>
        <dbReference type="EMBL" id="PCI78323.1"/>
    </source>
</evidence>
<dbReference type="Pfam" id="PF20148">
    <property type="entry name" value="DUF6531"/>
    <property type="match status" value="1"/>
</dbReference>
<comment type="caution">
    <text evidence="2">The sequence shown here is derived from an EMBL/GenBank/DDBJ whole genome shotgun (WGS) entry which is preliminary data.</text>
</comment>
<dbReference type="InterPro" id="IPR045351">
    <property type="entry name" value="DUF6531"/>
</dbReference>
<protein>
    <recommendedName>
        <fullName evidence="1">DUF6531 domain-containing protein</fullName>
    </recommendedName>
</protein>
<dbReference type="NCBIfam" id="TIGR01643">
    <property type="entry name" value="YD_repeat_2x"/>
    <property type="match status" value="3"/>
</dbReference>
<dbReference type="EMBL" id="NVUL01000034">
    <property type="protein sequence ID" value="PCI78323.1"/>
    <property type="molecule type" value="Genomic_DNA"/>
</dbReference>
<dbReference type="AlphaFoldDB" id="A0A2A4X6T4"/>
<dbReference type="Pfam" id="PF05593">
    <property type="entry name" value="RHS_repeat"/>
    <property type="match status" value="3"/>
</dbReference>
<dbReference type="PANTHER" id="PTHR32305">
    <property type="match status" value="1"/>
</dbReference>